<sequence>MPCNDNTLNLRSPFSDLKEFLIPVKTFHIVILHQPVTPVKLNRMVGATMHHFGAIKFGHGRLFGKWKIIIPQPASLVEEKAGTFYLNSHISQFEGVDLKIGYGSPELFPLTAVFEGHIET</sequence>
<evidence type="ECO:0000313" key="1">
    <source>
        <dbReference type="EMBL" id="KKK61623.1"/>
    </source>
</evidence>
<proteinExistence type="predicted"/>
<accession>A0A0F8WY83</accession>
<reference evidence="1" key="1">
    <citation type="journal article" date="2015" name="Nature">
        <title>Complex archaea that bridge the gap between prokaryotes and eukaryotes.</title>
        <authorList>
            <person name="Spang A."/>
            <person name="Saw J.H."/>
            <person name="Jorgensen S.L."/>
            <person name="Zaremba-Niedzwiedzka K."/>
            <person name="Martijn J."/>
            <person name="Lind A.E."/>
            <person name="van Eijk R."/>
            <person name="Schleper C."/>
            <person name="Guy L."/>
            <person name="Ettema T.J."/>
        </authorList>
    </citation>
    <scope>NUCLEOTIDE SEQUENCE</scope>
</reference>
<comment type="caution">
    <text evidence="1">The sequence shown here is derived from an EMBL/GenBank/DDBJ whole genome shotgun (WGS) entry which is preliminary data.</text>
</comment>
<dbReference type="EMBL" id="LAZR01062389">
    <property type="protein sequence ID" value="KKK61623.1"/>
    <property type="molecule type" value="Genomic_DNA"/>
</dbReference>
<name>A0A0F8WY83_9ZZZZ</name>
<organism evidence="1">
    <name type="scientific">marine sediment metagenome</name>
    <dbReference type="NCBI Taxonomy" id="412755"/>
    <lineage>
        <taxon>unclassified sequences</taxon>
        <taxon>metagenomes</taxon>
        <taxon>ecological metagenomes</taxon>
    </lineage>
</organism>
<gene>
    <name evidence="1" type="ORF">LCGC14_3012500</name>
</gene>
<protein>
    <submittedName>
        <fullName evidence="1">Uncharacterized protein</fullName>
    </submittedName>
</protein>
<dbReference type="AlphaFoldDB" id="A0A0F8WY83"/>
<feature type="non-terminal residue" evidence="1">
    <location>
        <position position="120"/>
    </location>
</feature>